<sequence>MYLRGQCFCSSVQFEIVQMKALAQTLCHCESCRRSHSTASLACMTFPIKLEDGKSADSEGKLRIVKGEDKLKLYHHTPNSYSRRYLCKECGAHVFNSIPGMGMVTTFPTVFGGAVDFKPDFHVNYGEKIFAVRDGLPKYKGFMGSERLDDDGQPIAV</sequence>
<keyword evidence="3" id="KW-0862">Zinc</keyword>
<dbReference type="InterPro" id="IPR011057">
    <property type="entry name" value="Mss4-like_sf"/>
</dbReference>
<keyword evidence="2" id="KW-0479">Metal-binding</keyword>
<gene>
    <name evidence="6" type="ORF">KFL_000170120</name>
</gene>
<proteinExistence type="inferred from homology"/>
<accession>A0A1Y1HPY3</accession>
<feature type="domain" description="CENP-V/GFA" evidence="5">
    <location>
        <begin position="3"/>
        <end position="118"/>
    </location>
</feature>
<dbReference type="Gene3D" id="3.90.1590.10">
    <property type="entry name" value="glutathione-dependent formaldehyde- activating enzyme (gfa)"/>
    <property type="match status" value="1"/>
</dbReference>
<keyword evidence="4" id="KW-0456">Lyase</keyword>
<evidence type="ECO:0000256" key="1">
    <source>
        <dbReference type="ARBA" id="ARBA00005495"/>
    </source>
</evidence>
<dbReference type="OMA" id="ECGTRIC"/>
<dbReference type="GO" id="GO:0046872">
    <property type="term" value="F:metal ion binding"/>
    <property type="evidence" value="ECO:0007669"/>
    <property type="project" value="UniProtKB-KW"/>
</dbReference>
<dbReference type="PROSITE" id="PS51891">
    <property type="entry name" value="CENP_V_GFA"/>
    <property type="match status" value="1"/>
</dbReference>
<organism evidence="6 7">
    <name type="scientific">Klebsormidium nitens</name>
    <name type="common">Green alga</name>
    <name type="synonym">Ulothrix nitens</name>
    <dbReference type="NCBI Taxonomy" id="105231"/>
    <lineage>
        <taxon>Eukaryota</taxon>
        <taxon>Viridiplantae</taxon>
        <taxon>Streptophyta</taxon>
        <taxon>Klebsormidiophyceae</taxon>
        <taxon>Klebsormidiales</taxon>
        <taxon>Klebsormidiaceae</taxon>
        <taxon>Klebsormidium</taxon>
    </lineage>
</organism>
<keyword evidence="7" id="KW-1185">Reference proteome</keyword>
<comment type="similarity">
    <text evidence="1">Belongs to the Gfa family.</text>
</comment>
<dbReference type="AlphaFoldDB" id="A0A1Y1HPY3"/>
<dbReference type="PANTHER" id="PTHR33337">
    <property type="entry name" value="GFA DOMAIN-CONTAINING PROTEIN"/>
    <property type="match status" value="1"/>
</dbReference>
<evidence type="ECO:0000256" key="4">
    <source>
        <dbReference type="ARBA" id="ARBA00023239"/>
    </source>
</evidence>
<evidence type="ECO:0000256" key="3">
    <source>
        <dbReference type="ARBA" id="ARBA00022833"/>
    </source>
</evidence>
<evidence type="ECO:0000256" key="2">
    <source>
        <dbReference type="ARBA" id="ARBA00022723"/>
    </source>
</evidence>
<dbReference type="InterPro" id="IPR006913">
    <property type="entry name" value="CENP-V/GFA"/>
</dbReference>
<dbReference type="PANTHER" id="PTHR33337:SF40">
    <property type="entry name" value="CENP-V_GFA DOMAIN-CONTAINING PROTEIN-RELATED"/>
    <property type="match status" value="1"/>
</dbReference>
<evidence type="ECO:0000259" key="5">
    <source>
        <dbReference type="PROSITE" id="PS51891"/>
    </source>
</evidence>
<evidence type="ECO:0000313" key="6">
    <source>
        <dbReference type="EMBL" id="GAQ78666.1"/>
    </source>
</evidence>
<reference evidence="6 7" key="1">
    <citation type="journal article" date="2014" name="Nat. Commun.">
        <title>Klebsormidium flaccidum genome reveals primary factors for plant terrestrial adaptation.</title>
        <authorList>
            <person name="Hori K."/>
            <person name="Maruyama F."/>
            <person name="Fujisawa T."/>
            <person name="Togashi T."/>
            <person name="Yamamoto N."/>
            <person name="Seo M."/>
            <person name="Sato S."/>
            <person name="Yamada T."/>
            <person name="Mori H."/>
            <person name="Tajima N."/>
            <person name="Moriyama T."/>
            <person name="Ikeuchi M."/>
            <person name="Watanabe M."/>
            <person name="Wada H."/>
            <person name="Kobayashi K."/>
            <person name="Saito M."/>
            <person name="Masuda T."/>
            <person name="Sasaki-Sekimoto Y."/>
            <person name="Mashiguchi K."/>
            <person name="Awai K."/>
            <person name="Shimojima M."/>
            <person name="Masuda S."/>
            <person name="Iwai M."/>
            <person name="Nobusawa T."/>
            <person name="Narise T."/>
            <person name="Kondo S."/>
            <person name="Saito H."/>
            <person name="Sato R."/>
            <person name="Murakawa M."/>
            <person name="Ihara Y."/>
            <person name="Oshima-Yamada Y."/>
            <person name="Ohtaka K."/>
            <person name="Satoh M."/>
            <person name="Sonobe K."/>
            <person name="Ishii M."/>
            <person name="Ohtani R."/>
            <person name="Kanamori-Sato M."/>
            <person name="Honoki R."/>
            <person name="Miyazaki D."/>
            <person name="Mochizuki H."/>
            <person name="Umetsu J."/>
            <person name="Higashi K."/>
            <person name="Shibata D."/>
            <person name="Kamiya Y."/>
            <person name="Sato N."/>
            <person name="Nakamura Y."/>
            <person name="Tabata S."/>
            <person name="Ida S."/>
            <person name="Kurokawa K."/>
            <person name="Ohta H."/>
        </authorList>
    </citation>
    <scope>NUCLEOTIDE SEQUENCE [LARGE SCALE GENOMIC DNA]</scope>
    <source>
        <strain evidence="6 7">NIES-2285</strain>
    </source>
</reference>
<dbReference type="EMBL" id="DF236966">
    <property type="protein sequence ID" value="GAQ78666.1"/>
    <property type="molecule type" value="Genomic_DNA"/>
</dbReference>
<dbReference type="SUPFAM" id="SSF51316">
    <property type="entry name" value="Mss4-like"/>
    <property type="match status" value="1"/>
</dbReference>
<dbReference type="OrthoDB" id="406544at2759"/>
<protein>
    <recommendedName>
        <fullName evidence="5">CENP-V/GFA domain-containing protein</fullName>
    </recommendedName>
</protein>
<dbReference type="GO" id="GO:0016846">
    <property type="term" value="F:carbon-sulfur lyase activity"/>
    <property type="evidence" value="ECO:0007669"/>
    <property type="project" value="InterPro"/>
</dbReference>
<name>A0A1Y1HPY3_KLENI</name>
<evidence type="ECO:0000313" key="7">
    <source>
        <dbReference type="Proteomes" id="UP000054558"/>
    </source>
</evidence>
<dbReference type="Proteomes" id="UP000054558">
    <property type="component" value="Unassembled WGS sequence"/>
</dbReference>
<dbReference type="Pfam" id="PF04828">
    <property type="entry name" value="GFA"/>
    <property type="match status" value="1"/>
</dbReference>